<reference evidence="6 7" key="1">
    <citation type="submission" date="2023-01" db="EMBL/GenBank/DDBJ databases">
        <title>Analysis of 21 Apiospora genomes using comparative genomics revels a genus with tremendous synthesis potential of carbohydrate active enzymes and secondary metabolites.</title>
        <authorList>
            <person name="Sorensen T."/>
        </authorList>
    </citation>
    <scope>NUCLEOTIDE SEQUENCE [LARGE SCALE GENOMIC DNA]</scope>
    <source>
        <strain evidence="6 7">CBS 83171</strain>
    </source>
</reference>
<evidence type="ECO:0000313" key="6">
    <source>
        <dbReference type="EMBL" id="KAK8053056.1"/>
    </source>
</evidence>
<keyword evidence="2" id="KW-0378">Hydrolase</keyword>
<gene>
    <name evidence="6" type="ORF">PG996_012357</name>
</gene>
<dbReference type="Proteomes" id="UP001446871">
    <property type="component" value="Unassembled WGS sequence"/>
</dbReference>
<dbReference type="InterPro" id="IPR003703">
    <property type="entry name" value="Acyl_CoA_thio"/>
</dbReference>
<feature type="region of interest" description="Disordered" evidence="3">
    <location>
        <begin position="1"/>
        <end position="26"/>
    </location>
</feature>
<comment type="similarity">
    <text evidence="1">Belongs to the C/M/P thioester hydrolase family.</text>
</comment>
<evidence type="ECO:0000256" key="2">
    <source>
        <dbReference type="ARBA" id="ARBA00022801"/>
    </source>
</evidence>
<dbReference type="InterPro" id="IPR029069">
    <property type="entry name" value="HotDog_dom_sf"/>
</dbReference>
<name>A0ABR1U2C0_9PEZI</name>
<evidence type="ECO:0000259" key="5">
    <source>
        <dbReference type="Pfam" id="PF20789"/>
    </source>
</evidence>
<evidence type="ECO:0000313" key="7">
    <source>
        <dbReference type="Proteomes" id="UP001446871"/>
    </source>
</evidence>
<dbReference type="Gene3D" id="2.40.160.210">
    <property type="entry name" value="Acyl-CoA thioesterase, double hotdog domain"/>
    <property type="match status" value="1"/>
</dbReference>
<dbReference type="CDD" id="cd03445">
    <property type="entry name" value="Thioesterase_II_repeat2"/>
    <property type="match status" value="1"/>
</dbReference>
<organism evidence="6 7">
    <name type="scientific">Apiospora saccharicola</name>
    <dbReference type="NCBI Taxonomy" id="335842"/>
    <lineage>
        <taxon>Eukaryota</taxon>
        <taxon>Fungi</taxon>
        <taxon>Dikarya</taxon>
        <taxon>Ascomycota</taxon>
        <taxon>Pezizomycotina</taxon>
        <taxon>Sordariomycetes</taxon>
        <taxon>Xylariomycetidae</taxon>
        <taxon>Amphisphaeriales</taxon>
        <taxon>Apiosporaceae</taxon>
        <taxon>Apiospora</taxon>
    </lineage>
</organism>
<protein>
    <submittedName>
        <fullName evidence="6">Acyl-CoA thioesterase II</fullName>
    </submittedName>
</protein>
<proteinExistence type="inferred from homology"/>
<dbReference type="InterPro" id="IPR049450">
    <property type="entry name" value="ACOT8-like_C"/>
</dbReference>
<evidence type="ECO:0000256" key="1">
    <source>
        <dbReference type="ARBA" id="ARBA00006538"/>
    </source>
</evidence>
<dbReference type="Pfam" id="PF13622">
    <property type="entry name" value="4HBT_3"/>
    <property type="match status" value="1"/>
</dbReference>
<dbReference type="InterPro" id="IPR049449">
    <property type="entry name" value="TesB_ACOT8-like_N"/>
</dbReference>
<keyword evidence="7" id="KW-1185">Reference proteome</keyword>
<evidence type="ECO:0000256" key="3">
    <source>
        <dbReference type="SAM" id="MobiDB-lite"/>
    </source>
</evidence>
<dbReference type="CDD" id="cd03444">
    <property type="entry name" value="Thioesterase_II_repeat1"/>
    <property type="match status" value="1"/>
</dbReference>
<sequence length="314" mass="34032">MGPAATIEGRIGVQRQPDSGPDTYTSEQPLTYQPTGRAVFGGLLISQAISAASATVRPGFHIYSSHSSFLRPVTASARDRVLYHVDPVADSRSYATRVVRATQGNQDACVYMATIAYQRSDATASGNVVAYSPPMPDLDGLAPSDVPADANRKLVEDGLSADSLLRALSTDDEPFDYRLFNVIAADDPTEYRVRSFVRAAQPLSSNANAATHAAAMAYMSDEGMLAIAILGSLDQLGDRFCNLAMAASLHHRVSFHDPAVARAYAWMVLERETSWGGDERVMMHQRTWDLETGRLIMTCEQEALIRLKGSGSKL</sequence>
<dbReference type="PANTHER" id="PTHR11066:SF34">
    <property type="entry name" value="ACYL-COENZYME A THIOESTERASE 8"/>
    <property type="match status" value="1"/>
</dbReference>
<feature type="domain" description="Acyl-CoA thioesterase-like C-terminal" evidence="5">
    <location>
        <begin position="186"/>
        <end position="305"/>
    </location>
</feature>
<dbReference type="PANTHER" id="PTHR11066">
    <property type="entry name" value="ACYL-COA THIOESTERASE"/>
    <property type="match status" value="1"/>
</dbReference>
<comment type="caution">
    <text evidence="6">The sequence shown here is derived from an EMBL/GenBank/DDBJ whole genome shotgun (WGS) entry which is preliminary data.</text>
</comment>
<dbReference type="EMBL" id="JAQQWM010000008">
    <property type="protein sequence ID" value="KAK8053056.1"/>
    <property type="molecule type" value="Genomic_DNA"/>
</dbReference>
<evidence type="ECO:0000259" key="4">
    <source>
        <dbReference type="Pfam" id="PF13622"/>
    </source>
</evidence>
<dbReference type="InterPro" id="IPR042171">
    <property type="entry name" value="Acyl-CoA_hotdog"/>
</dbReference>
<dbReference type="Pfam" id="PF20789">
    <property type="entry name" value="4HBT_3C"/>
    <property type="match status" value="1"/>
</dbReference>
<feature type="domain" description="Acyl-CoA thioesterase-like N-terminal HotDog" evidence="4">
    <location>
        <begin position="33"/>
        <end position="115"/>
    </location>
</feature>
<dbReference type="SUPFAM" id="SSF54637">
    <property type="entry name" value="Thioesterase/thiol ester dehydrase-isomerase"/>
    <property type="match status" value="2"/>
</dbReference>
<accession>A0ABR1U2C0</accession>